<accession>A0A3N4Z9H1</accession>
<dbReference type="AlphaFoldDB" id="A0A3N4Z9H1"/>
<evidence type="ECO:0000313" key="3">
    <source>
        <dbReference type="EMBL" id="RPF28897.1"/>
    </source>
</evidence>
<name>A0A3N4Z9H1_9MICO</name>
<dbReference type="Pfam" id="PF04993">
    <property type="entry name" value="TfoX_N"/>
    <property type="match status" value="1"/>
</dbReference>
<feature type="domain" description="TfoX N-terminal" evidence="2">
    <location>
        <begin position="23"/>
        <end position="97"/>
    </location>
</feature>
<dbReference type="Proteomes" id="UP000280726">
    <property type="component" value="Unassembled WGS sequence"/>
</dbReference>
<keyword evidence="4" id="KW-1185">Reference proteome</keyword>
<dbReference type="InterPro" id="IPR007076">
    <property type="entry name" value="TfoX_N"/>
</dbReference>
<comment type="caution">
    <text evidence="3">The sequence shown here is derived from an EMBL/GenBank/DDBJ whole genome shotgun (WGS) entry which is preliminary data.</text>
</comment>
<dbReference type="OrthoDB" id="3786860at2"/>
<feature type="region of interest" description="Disordered" evidence="1">
    <location>
        <begin position="101"/>
        <end position="133"/>
    </location>
</feature>
<dbReference type="Gene3D" id="3.30.1460.30">
    <property type="entry name" value="YgaC/TfoX-N like chaperone"/>
    <property type="match status" value="1"/>
</dbReference>
<sequence length="133" mass="14191">MQMPKPTEEDKARFRDLVPDDPRVVVKPMFGNLGAFIGGNMFAGLLGSDVGVKLPEADLVAMREKGARGFGPEERPMGGYVTVPDDADARDLLARAAQYVATLPPKAARRPKQPRTPTAATPARAPRNPPTGG</sequence>
<evidence type="ECO:0000259" key="2">
    <source>
        <dbReference type="Pfam" id="PF04993"/>
    </source>
</evidence>
<dbReference type="SUPFAM" id="SSF159894">
    <property type="entry name" value="YgaC/TfoX-N like"/>
    <property type="match status" value="1"/>
</dbReference>
<organism evidence="3 4">
    <name type="scientific">Georgenia muralis</name>
    <dbReference type="NCBI Taxonomy" id="154117"/>
    <lineage>
        <taxon>Bacteria</taxon>
        <taxon>Bacillati</taxon>
        <taxon>Actinomycetota</taxon>
        <taxon>Actinomycetes</taxon>
        <taxon>Micrococcales</taxon>
        <taxon>Bogoriellaceae</taxon>
        <taxon>Georgenia</taxon>
    </lineage>
</organism>
<gene>
    <name evidence="3" type="ORF">EDD32_3447</name>
</gene>
<protein>
    <submittedName>
        <fullName evidence="3">TfoX-like protein</fullName>
    </submittedName>
</protein>
<evidence type="ECO:0000313" key="4">
    <source>
        <dbReference type="Proteomes" id="UP000280726"/>
    </source>
</evidence>
<evidence type="ECO:0000256" key="1">
    <source>
        <dbReference type="SAM" id="MobiDB-lite"/>
    </source>
</evidence>
<reference evidence="3 4" key="1">
    <citation type="submission" date="2018-11" db="EMBL/GenBank/DDBJ databases">
        <title>Sequencing the genomes of 1000 actinobacteria strains.</title>
        <authorList>
            <person name="Klenk H.-P."/>
        </authorList>
    </citation>
    <scope>NUCLEOTIDE SEQUENCE [LARGE SCALE GENOMIC DNA]</scope>
    <source>
        <strain evidence="3 4">DSM 14418</strain>
    </source>
</reference>
<proteinExistence type="predicted"/>
<feature type="compositionally biased region" description="Low complexity" evidence="1">
    <location>
        <begin position="115"/>
        <end position="126"/>
    </location>
</feature>
<dbReference type="EMBL" id="RKRA01000001">
    <property type="protein sequence ID" value="RPF28897.1"/>
    <property type="molecule type" value="Genomic_DNA"/>
</dbReference>